<dbReference type="Gene3D" id="3.40.50.1820">
    <property type="entry name" value="alpha/beta hydrolase"/>
    <property type="match status" value="1"/>
</dbReference>
<proteinExistence type="predicted"/>
<dbReference type="InterPro" id="IPR055803">
    <property type="entry name" value="DUF7379"/>
</dbReference>
<organism evidence="3 4">
    <name type="scientific">Nibrella saemangeumensis</name>
    <dbReference type="NCBI Taxonomy" id="1084526"/>
    <lineage>
        <taxon>Bacteria</taxon>
        <taxon>Pseudomonadati</taxon>
        <taxon>Bacteroidota</taxon>
        <taxon>Cytophagia</taxon>
        <taxon>Cytophagales</taxon>
        <taxon>Spirosomataceae</taxon>
        <taxon>Nibrella</taxon>
    </lineage>
</organism>
<gene>
    <name evidence="3" type="ORF">GCM10023189_58930</name>
</gene>
<dbReference type="InterPro" id="IPR046880">
    <property type="entry name" value="TPR-S"/>
</dbReference>
<evidence type="ECO:0000313" key="4">
    <source>
        <dbReference type="Proteomes" id="UP001501175"/>
    </source>
</evidence>
<dbReference type="Pfam" id="PF02450">
    <property type="entry name" value="LCAT"/>
    <property type="match status" value="1"/>
</dbReference>
<evidence type="ECO:0000259" key="2">
    <source>
        <dbReference type="Pfam" id="PF24096"/>
    </source>
</evidence>
<dbReference type="Proteomes" id="UP001501175">
    <property type="component" value="Unassembled WGS sequence"/>
</dbReference>
<protein>
    <recommendedName>
        <fullName evidence="5">CHAT domain-containing protein</fullName>
    </recommendedName>
</protein>
<dbReference type="Pfam" id="PF20308">
    <property type="entry name" value="TPR-S"/>
    <property type="match status" value="1"/>
</dbReference>
<evidence type="ECO:0000313" key="3">
    <source>
        <dbReference type="EMBL" id="GAA4470403.1"/>
    </source>
</evidence>
<keyword evidence="4" id="KW-1185">Reference proteome</keyword>
<dbReference type="EMBL" id="BAABHD010000084">
    <property type="protein sequence ID" value="GAA4470403.1"/>
    <property type="molecule type" value="Genomic_DNA"/>
</dbReference>
<accession>A0ABP8NP97</accession>
<feature type="domain" description="DUF7379" evidence="2">
    <location>
        <begin position="183"/>
        <end position="261"/>
    </location>
</feature>
<dbReference type="InterPro" id="IPR003386">
    <property type="entry name" value="LACT/PDAT_acylTrfase"/>
</dbReference>
<comment type="caution">
    <text evidence="3">The sequence shown here is derived from an EMBL/GenBank/DDBJ whole genome shotgun (WGS) entry which is preliminary data.</text>
</comment>
<evidence type="ECO:0000259" key="1">
    <source>
        <dbReference type="Pfam" id="PF12770"/>
    </source>
</evidence>
<dbReference type="SUPFAM" id="SSF53474">
    <property type="entry name" value="alpha/beta-Hydrolases"/>
    <property type="match status" value="1"/>
</dbReference>
<reference evidence="4" key="1">
    <citation type="journal article" date="2019" name="Int. J. Syst. Evol. Microbiol.">
        <title>The Global Catalogue of Microorganisms (GCM) 10K type strain sequencing project: providing services to taxonomists for standard genome sequencing and annotation.</title>
        <authorList>
            <consortium name="The Broad Institute Genomics Platform"/>
            <consortium name="The Broad Institute Genome Sequencing Center for Infectious Disease"/>
            <person name="Wu L."/>
            <person name="Ma J."/>
        </authorList>
    </citation>
    <scope>NUCLEOTIDE SEQUENCE [LARGE SCALE GENOMIC DNA]</scope>
    <source>
        <strain evidence="4">JCM 17927</strain>
    </source>
</reference>
<sequence length="1799" mass="200187">MDSLKIRIPGRVINNSPDDEAYATLPDSRLQIEKTYEISATTRGEAASAAPEVLDEQKVVQFEFTDGTVWLGDYTTIEDIFPGTSAQVRSVEAGEKDIIDIPVELATGDQSRGDLLQKVVLKVVKIFTKKAVLPPLIRTLAENFEKRMLDNRSGVYRLTEETVDGKKVLTLVKPEFEPDAHYLLFIHGTASSTLGAFSKLQGSKAWELMHRTFGRRILAFEHETLTKSAAENVLDLVQQLPEKAALTIISHSRGGLVGDILNRYCAGDGAPDGFSAKEKNFLRRQDRTGDLDCLEKIDEAIRSKTLTIDKFIRVASSASGTTLASKRLDIYFNVIANLIGMATGQAANPVFVALKELIVALIESKGDASSLPGLEVQNPKSPFNQMLNNAAPETTIDTPLLVIAGDSRLSLRWQAIKVALANVFFLADNDLVVNTRSMYNGAKRADGRVQYFFDQGGTVDHFNYFGNAHTQTALFHALQTPAGLPAPSFTRLDSRDFTKQEIRNIQLSLPGGKVFEDKVSGSKPIVVLLPGIMGSTLTVRNDLVWINYWGFVGGSLTSLAYSPANNPNVRADGLVGSSYRKLTEYLKRDYDVVTFPFDWRTDMAANASALNQKLLDLMKFRQPVKLVGHSMGGVLIRDFILNFDSTWQVLKATRDFRLLFLGSPLGGSFRIPYVLFGLDSLINTLDMVDLTNSQRDLLEVFSKFPGILSLLPLTTDGDYDFASPDTWEIMRNAFGDARWPIPPKNLLDEFRTYRDTILDRISRNQLDLGEAMYIAGQARHGQQTVSGYRIENRTTLLGPRRELVFLATQEGDESVTWDSGIPASLNAQNVYYSDVPHGELANDSKLFGAIADLLSWGATRQLKRTRPTVRSIDKEFRAKTRMDFNLTPEGVEKTLLGLSSESPFTPGSVPITVSVSNGHLKYAAYPIMAGHFEDDGIQFAEAAIDGYLNGELSRRHQLGLYPGQFLTSETVVFDGKTGLNGALILGLGRQGQLTEFRLAASVEQGVANYLADLNNRLMRQPDHAALTKPFGISALLIGSGYGGLRIENAVRAIIQGTQDANEKVRRIYKVPRLIETIEFIELYKDRALACVKAINAIARDENRSLAIFRSSTPIKKLTGWRERLPLDDTTEWWTRISVRHQTEEKTPAGNPQPVLRFSVSTDAARYEERPLLTIDATLTSMLDDLSRQNAWSPELARAIFELMVPNDFKPQVKRQSNINWILDKYTAAFPWELLQDRVAGARPLCVSAGMIRQLETGNFRINVTPVVETTAIVIADPDLKNPFMQLPAALEEGTKVADSLAVQGFAVDKVSGGSAAQILQTLFSKDFKVVHLAGHGVFNADPRQPTGMLIGPDAYLTPAHIDQMSNVPELVFVNCCYLGKADGVAEDLRRDRFRLAANIGTQLIEIGVKAVVVAGWAVEDSAAHTFAERFYQCLFEGSQFGDAVKKARKSVYEIHGTITNTWGAYQCYGDPFYRLYDSIRKPKLTYDFVIAEEAEIELSNLLNQTEVRGYDPGEILQTMDAIEQACRRDVIQSVRITELQALLYSSLNQYELAIAKFCELWKSEKAGFSFSTTEKYCNTQAKWQVYQVKRNGFDAKQARAAIQEAIADLQRLLAFGETAERLNLIGSSYKRLAFLSNDKDKQQAYEQAATYYQKAYRIPGNKARYYPLSNWLSVENALVLTGTRHWGKNDMSRKGQLAKLNEELAVFTGMQEVERDYWDWIAEATLNLTRLVLGDPDVTYLDVLDQYKSAWQVIGNEGQRQAEIEHLEILADALGMSPGKAKESLAAVSRLKTELEVLV</sequence>
<dbReference type="Pfam" id="PF12770">
    <property type="entry name" value="CHAT"/>
    <property type="match status" value="1"/>
</dbReference>
<dbReference type="Pfam" id="PF24096">
    <property type="entry name" value="DUF7379"/>
    <property type="match status" value="1"/>
</dbReference>
<dbReference type="InterPro" id="IPR029058">
    <property type="entry name" value="AB_hydrolase_fold"/>
</dbReference>
<feature type="domain" description="CHAT" evidence="1">
    <location>
        <begin position="1194"/>
        <end position="1470"/>
    </location>
</feature>
<name>A0ABP8NP97_9BACT</name>
<dbReference type="RefSeq" id="WP_345250011.1">
    <property type="nucleotide sequence ID" value="NZ_BAABHD010000084.1"/>
</dbReference>
<evidence type="ECO:0008006" key="5">
    <source>
        <dbReference type="Google" id="ProtNLM"/>
    </source>
</evidence>
<dbReference type="InterPro" id="IPR024983">
    <property type="entry name" value="CHAT_dom"/>
</dbReference>